<sequence length="58" mass="6457">SVKATGLWYNLDKNGEIQKGSALAFLMKHKNVMTIAELKNQKVEAEPNEAGYLCVKAY</sequence>
<dbReference type="AlphaFoldDB" id="X0WKK1"/>
<accession>X0WKK1</accession>
<name>X0WKK1_9ZZZZ</name>
<evidence type="ECO:0000313" key="1">
    <source>
        <dbReference type="EMBL" id="GAG31479.1"/>
    </source>
</evidence>
<comment type="caution">
    <text evidence="1">The sequence shown here is derived from an EMBL/GenBank/DDBJ whole genome shotgun (WGS) entry which is preliminary data.</text>
</comment>
<reference evidence="1" key="1">
    <citation type="journal article" date="2014" name="Front. Microbiol.">
        <title>High frequency of phylogenetically diverse reductive dehalogenase-homologous genes in deep subseafloor sedimentary metagenomes.</title>
        <authorList>
            <person name="Kawai M."/>
            <person name="Futagami T."/>
            <person name="Toyoda A."/>
            <person name="Takaki Y."/>
            <person name="Nishi S."/>
            <person name="Hori S."/>
            <person name="Arai W."/>
            <person name="Tsubouchi T."/>
            <person name="Morono Y."/>
            <person name="Uchiyama I."/>
            <person name="Ito T."/>
            <person name="Fujiyama A."/>
            <person name="Inagaki F."/>
            <person name="Takami H."/>
        </authorList>
    </citation>
    <scope>NUCLEOTIDE SEQUENCE</scope>
    <source>
        <strain evidence="1">Expedition CK06-06</strain>
    </source>
</reference>
<gene>
    <name evidence="1" type="ORF">S01H1_73765</name>
</gene>
<feature type="non-terminal residue" evidence="1">
    <location>
        <position position="1"/>
    </location>
</feature>
<proteinExistence type="predicted"/>
<protein>
    <submittedName>
        <fullName evidence="1">Uncharacterized protein</fullName>
    </submittedName>
</protein>
<organism evidence="1">
    <name type="scientific">marine sediment metagenome</name>
    <dbReference type="NCBI Taxonomy" id="412755"/>
    <lineage>
        <taxon>unclassified sequences</taxon>
        <taxon>metagenomes</taxon>
        <taxon>ecological metagenomes</taxon>
    </lineage>
</organism>
<dbReference type="EMBL" id="BARS01049303">
    <property type="protein sequence ID" value="GAG31479.1"/>
    <property type="molecule type" value="Genomic_DNA"/>
</dbReference>